<dbReference type="Gene3D" id="2.40.420.20">
    <property type="match status" value="1"/>
</dbReference>
<dbReference type="AlphaFoldDB" id="A0A9X3J7J1"/>
<comment type="caution">
    <text evidence="5">The sequence shown here is derived from an EMBL/GenBank/DDBJ whole genome shotgun (WGS) entry which is preliminary data.</text>
</comment>
<organism evidence="5 6">
    <name type="scientific">Draconibacterium aestuarii</name>
    <dbReference type="NCBI Taxonomy" id="2998507"/>
    <lineage>
        <taxon>Bacteria</taxon>
        <taxon>Pseudomonadati</taxon>
        <taxon>Bacteroidota</taxon>
        <taxon>Bacteroidia</taxon>
        <taxon>Marinilabiliales</taxon>
        <taxon>Prolixibacteraceae</taxon>
        <taxon>Draconibacterium</taxon>
    </lineage>
</organism>
<evidence type="ECO:0000256" key="3">
    <source>
        <dbReference type="SAM" id="SignalP"/>
    </source>
</evidence>
<dbReference type="InterPro" id="IPR058792">
    <property type="entry name" value="Beta-barrel_RND_2"/>
</dbReference>
<dbReference type="EMBL" id="JAPOHD010000027">
    <property type="protein sequence ID" value="MCY1721591.1"/>
    <property type="molecule type" value="Genomic_DNA"/>
</dbReference>
<sequence>MRKIILTMAAALLLISCGTEKNNKVAPEQDQVQRKTVKTATLQTDTITINEQYTATINAFDKVFLGPNMPGRIKEIKVEVNDKVRKGQQVVQMDASQLVQLEVQFSNLQKEMNRMDTLISYGSISQQIYDQTEAQYKATKASLENLRENTSLDSPFNGIVTGRYYENSEIYSGSPNTGDGKAAILTIEQIEKLKVVINMSERFFPVVKNGQKTKLTTDIYPGVEFEGTVSLIYPTIDPQTRTFIVEITIPNPNLKLRPGMFARVNVNLGEKEAIVAPASAVMMLEGTSNRYVFIEENGKAEHVSVLLGERFDDLLEIVSDKIKPGTKLITSGQAKLDNGDLVQVVN</sequence>
<dbReference type="PANTHER" id="PTHR30469">
    <property type="entry name" value="MULTIDRUG RESISTANCE PROTEIN MDTA"/>
    <property type="match status" value="1"/>
</dbReference>
<dbReference type="PROSITE" id="PS51257">
    <property type="entry name" value="PROKAR_LIPOPROTEIN"/>
    <property type="match status" value="1"/>
</dbReference>
<dbReference type="SUPFAM" id="SSF111369">
    <property type="entry name" value="HlyD-like secretion proteins"/>
    <property type="match status" value="1"/>
</dbReference>
<evidence type="ECO:0000256" key="2">
    <source>
        <dbReference type="SAM" id="Coils"/>
    </source>
</evidence>
<dbReference type="FunFam" id="2.40.30.170:FF:000010">
    <property type="entry name" value="Efflux RND transporter periplasmic adaptor subunit"/>
    <property type="match status" value="1"/>
</dbReference>
<dbReference type="RefSeq" id="WP_343333919.1">
    <property type="nucleotide sequence ID" value="NZ_JAPOHD010000027.1"/>
</dbReference>
<feature type="chain" id="PRO_5040768046" evidence="3">
    <location>
        <begin position="22"/>
        <end position="346"/>
    </location>
</feature>
<accession>A0A9X3J7J1</accession>
<dbReference type="Gene3D" id="1.10.287.470">
    <property type="entry name" value="Helix hairpin bin"/>
    <property type="match status" value="1"/>
</dbReference>
<proteinExistence type="inferred from homology"/>
<feature type="domain" description="CusB-like beta-barrel" evidence="4">
    <location>
        <begin position="196"/>
        <end position="267"/>
    </location>
</feature>
<dbReference type="GO" id="GO:1990281">
    <property type="term" value="C:efflux pump complex"/>
    <property type="evidence" value="ECO:0007669"/>
    <property type="project" value="TreeGrafter"/>
</dbReference>
<dbReference type="GO" id="GO:0015562">
    <property type="term" value="F:efflux transmembrane transporter activity"/>
    <property type="evidence" value="ECO:0007669"/>
    <property type="project" value="TreeGrafter"/>
</dbReference>
<keyword evidence="2" id="KW-0175">Coiled coil</keyword>
<feature type="coiled-coil region" evidence="2">
    <location>
        <begin position="98"/>
        <end position="149"/>
    </location>
</feature>
<comment type="similarity">
    <text evidence="1">Belongs to the membrane fusion protein (MFP) (TC 8.A.1) family.</text>
</comment>
<reference evidence="5" key="1">
    <citation type="submission" date="2022-11" db="EMBL/GenBank/DDBJ databases">
        <title>Marilongibacter aestuarii gen. nov., sp. nov., isolated from tidal flat sediment.</title>
        <authorList>
            <person name="Jiayan W."/>
        </authorList>
    </citation>
    <scope>NUCLEOTIDE SEQUENCE</scope>
    <source>
        <strain evidence="5">Z1-6</strain>
    </source>
</reference>
<dbReference type="NCBIfam" id="TIGR01730">
    <property type="entry name" value="RND_mfp"/>
    <property type="match status" value="1"/>
</dbReference>
<feature type="signal peptide" evidence="3">
    <location>
        <begin position="1"/>
        <end position="21"/>
    </location>
</feature>
<evidence type="ECO:0000259" key="4">
    <source>
        <dbReference type="Pfam" id="PF25954"/>
    </source>
</evidence>
<evidence type="ECO:0000313" key="6">
    <source>
        <dbReference type="Proteomes" id="UP001145087"/>
    </source>
</evidence>
<dbReference type="Proteomes" id="UP001145087">
    <property type="component" value="Unassembled WGS sequence"/>
</dbReference>
<name>A0A9X3J7J1_9BACT</name>
<keyword evidence="3" id="KW-0732">Signal</keyword>
<evidence type="ECO:0000256" key="1">
    <source>
        <dbReference type="ARBA" id="ARBA00009477"/>
    </source>
</evidence>
<evidence type="ECO:0000313" key="5">
    <source>
        <dbReference type="EMBL" id="MCY1721591.1"/>
    </source>
</evidence>
<dbReference type="Gene3D" id="2.40.50.100">
    <property type="match status" value="1"/>
</dbReference>
<dbReference type="InterPro" id="IPR006143">
    <property type="entry name" value="RND_pump_MFP"/>
</dbReference>
<keyword evidence="6" id="KW-1185">Reference proteome</keyword>
<dbReference type="Gene3D" id="2.40.30.170">
    <property type="match status" value="1"/>
</dbReference>
<gene>
    <name evidence="5" type="ORF">OU798_14640</name>
</gene>
<protein>
    <submittedName>
        <fullName evidence="5">Efflux RND transporter periplasmic adaptor subunit</fullName>
    </submittedName>
</protein>
<dbReference type="Pfam" id="PF25954">
    <property type="entry name" value="Beta-barrel_RND_2"/>
    <property type="match status" value="1"/>
</dbReference>